<dbReference type="InterPro" id="IPR024654">
    <property type="entry name" value="Calcineurin-like_PHP_lpxH"/>
</dbReference>
<evidence type="ECO:0000313" key="4">
    <source>
        <dbReference type="Proteomes" id="UP000319756"/>
    </source>
</evidence>
<dbReference type="OrthoDB" id="9813918at2"/>
<dbReference type="GO" id="GO:0005737">
    <property type="term" value="C:cytoplasm"/>
    <property type="evidence" value="ECO:0007669"/>
    <property type="project" value="TreeGrafter"/>
</dbReference>
<dbReference type="SUPFAM" id="SSF56300">
    <property type="entry name" value="Metallo-dependent phosphatases"/>
    <property type="match status" value="1"/>
</dbReference>
<comment type="similarity">
    <text evidence="1">Belongs to the metallophosphoesterase superfamily. YfcE family.</text>
</comment>
<name>A0A514LFW4_9BACI</name>
<evidence type="ECO:0000259" key="2">
    <source>
        <dbReference type="Pfam" id="PF12850"/>
    </source>
</evidence>
<gene>
    <name evidence="3" type="ORF">EPH95_05780</name>
</gene>
<dbReference type="EMBL" id="CP035485">
    <property type="protein sequence ID" value="QDI90747.1"/>
    <property type="molecule type" value="Genomic_DNA"/>
</dbReference>
<dbReference type="InterPro" id="IPR011152">
    <property type="entry name" value="Pesterase_MJ0912"/>
</dbReference>
<accession>A0A514LFW4</accession>
<keyword evidence="4" id="KW-1185">Reference proteome</keyword>
<dbReference type="Proteomes" id="UP000319756">
    <property type="component" value="Chromosome"/>
</dbReference>
<dbReference type="PANTHER" id="PTHR42850">
    <property type="entry name" value="METALLOPHOSPHOESTERASE"/>
    <property type="match status" value="1"/>
</dbReference>
<protein>
    <submittedName>
        <fullName evidence="3">YfcE family phosphodiesterase</fullName>
    </submittedName>
</protein>
<evidence type="ECO:0000256" key="1">
    <source>
        <dbReference type="ARBA" id="ARBA00008950"/>
    </source>
</evidence>
<organism evidence="3 4">
    <name type="scientific">Salicibibacter halophilus</name>
    <dbReference type="NCBI Taxonomy" id="2502791"/>
    <lineage>
        <taxon>Bacteria</taxon>
        <taxon>Bacillati</taxon>
        <taxon>Bacillota</taxon>
        <taxon>Bacilli</taxon>
        <taxon>Bacillales</taxon>
        <taxon>Bacillaceae</taxon>
        <taxon>Salicibibacter</taxon>
    </lineage>
</organism>
<dbReference type="RefSeq" id="WP_142088115.1">
    <property type="nucleotide sequence ID" value="NZ_CP035485.1"/>
</dbReference>
<dbReference type="InterPro" id="IPR029052">
    <property type="entry name" value="Metallo-depent_PP-like"/>
</dbReference>
<proteinExistence type="inferred from homology"/>
<dbReference type="PIRSF" id="PIRSF000883">
    <property type="entry name" value="Pesterase_MJ0912"/>
    <property type="match status" value="1"/>
</dbReference>
<reference evidence="4" key="1">
    <citation type="submission" date="2019-01" db="EMBL/GenBank/DDBJ databases">
        <title>Genomic analysis of Salicibibacter sp. NKC3-5.</title>
        <authorList>
            <person name="Oh Y.J."/>
        </authorList>
    </citation>
    <scope>NUCLEOTIDE SEQUENCE [LARGE SCALE GENOMIC DNA]</scope>
    <source>
        <strain evidence="4">NKC3-5</strain>
    </source>
</reference>
<dbReference type="Pfam" id="PF12850">
    <property type="entry name" value="Metallophos_2"/>
    <property type="match status" value="1"/>
</dbReference>
<dbReference type="AlphaFoldDB" id="A0A514LFW4"/>
<dbReference type="GO" id="GO:0016791">
    <property type="term" value="F:phosphatase activity"/>
    <property type="evidence" value="ECO:0007669"/>
    <property type="project" value="TreeGrafter"/>
</dbReference>
<sequence>MKMAFISDIHGNAVALEAVLADIEKHHVDSIAVLGDLCYRGPQPKRALDRIRSLECPVIKGNADEWVVRGVREGEVPEAKLAMMNDERQWTVEQLESEDLEYLEQLPTQFHWDLNSHLKLHTFHATPESLFDVVLPHESPEHLQTKLMVEEDADLYLYAHIHLPYVRYVGGKCLANLGSVGLPFDGQSKASYVIVDADEERFRVSIERVPYDVEKVAQQYVDNGYPYAGMMRRVVQEAQPPS</sequence>
<dbReference type="PANTHER" id="PTHR42850:SF2">
    <property type="entry name" value="BLL5683 PROTEIN"/>
    <property type="match status" value="1"/>
</dbReference>
<dbReference type="KEGG" id="sale:EPH95_05780"/>
<dbReference type="InterPro" id="IPR050126">
    <property type="entry name" value="Ap4A_hydrolase"/>
</dbReference>
<dbReference type="Gene3D" id="3.60.21.10">
    <property type="match status" value="1"/>
</dbReference>
<evidence type="ECO:0000313" key="3">
    <source>
        <dbReference type="EMBL" id="QDI90747.1"/>
    </source>
</evidence>
<feature type="domain" description="Calcineurin-like phosphoesterase" evidence="2">
    <location>
        <begin position="1"/>
        <end position="199"/>
    </location>
</feature>